<keyword evidence="3" id="KW-1185">Reference proteome</keyword>
<dbReference type="EMBL" id="CAJVAX010000019">
    <property type="protein sequence ID" value="CAG7650965.1"/>
    <property type="molecule type" value="Genomic_DNA"/>
</dbReference>
<reference evidence="2" key="1">
    <citation type="submission" date="2021-06" db="EMBL/GenBank/DDBJ databases">
        <authorList>
            <person name="Arsene-Ploetze F."/>
        </authorList>
    </citation>
    <scope>NUCLEOTIDE SEQUENCE</scope>
    <source>
        <strain evidence="2">SBRY1</strain>
    </source>
</reference>
<evidence type="ECO:0000313" key="3">
    <source>
        <dbReference type="Proteomes" id="UP001153328"/>
    </source>
</evidence>
<feature type="region of interest" description="Disordered" evidence="1">
    <location>
        <begin position="51"/>
        <end position="79"/>
    </location>
</feature>
<feature type="compositionally biased region" description="Polar residues" evidence="1">
    <location>
        <begin position="51"/>
        <end position="65"/>
    </location>
</feature>
<feature type="region of interest" description="Disordered" evidence="1">
    <location>
        <begin position="93"/>
        <end position="126"/>
    </location>
</feature>
<dbReference type="AlphaFoldDB" id="A0A9W4H4W7"/>
<evidence type="ECO:0000313" key="2">
    <source>
        <dbReference type="EMBL" id="CAG7650965.1"/>
    </source>
</evidence>
<evidence type="ECO:0000256" key="1">
    <source>
        <dbReference type="SAM" id="MobiDB-lite"/>
    </source>
</evidence>
<accession>A0A9W4H4W7</accession>
<name>A0A9W4H4W7_9ACTN</name>
<organism evidence="2 3">
    <name type="scientific">Actinacidiphila bryophytorum</name>
    <dbReference type="NCBI Taxonomy" id="1436133"/>
    <lineage>
        <taxon>Bacteria</taxon>
        <taxon>Bacillati</taxon>
        <taxon>Actinomycetota</taxon>
        <taxon>Actinomycetes</taxon>
        <taxon>Kitasatosporales</taxon>
        <taxon>Streptomycetaceae</taxon>
        <taxon>Actinacidiphila</taxon>
    </lineage>
</organism>
<feature type="compositionally biased region" description="Basic residues" evidence="1">
    <location>
        <begin position="117"/>
        <end position="126"/>
    </location>
</feature>
<gene>
    <name evidence="2" type="ORF">SBRY_50490</name>
</gene>
<dbReference type="Proteomes" id="UP001153328">
    <property type="component" value="Unassembled WGS sequence"/>
</dbReference>
<proteinExistence type="predicted"/>
<protein>
    <submittedName>
        <fullName evidence="2">Uncharacterized protein</fullName>
    </submittedName>
</protein>
<sequence>MRVGISEHPREHSPFTFCTHLCLRASTGPTTPRDRTPLVGCNSRHMATTAELQKQLAQRRTPSGQRSDHQHGLYPENLPRPATWEYRCMAATSRGNPLRVSTLHTRRQHGPRDRYSARPRRRSASQ</sequence>
<comment type="caution">
    <text evidence="2">The sequence shown here is derived from an EMBL/GenBank/DDBJ whole genome shotgun (WGS) entry which is preliminary data.</text>
</comment>